<evidence type="ECO:0000256" key="2">
    <source>
        <dbReference type="ARBA" id="ARBA00012483"/>
    </source>
</evidence>
<feature type="region of interest" description="Disordered" evidence="9">
    <location>
        <begin position="1"/>
        <end position="24"/>
    </location>
</feature>
<keyword evidence="10" id="KW-1133">Transmembrane helix</keyword>
<feature type="region of interest" description="Disordered" evidence="9">
    <location>
        <begin position="258"/>
        <end position="298"/>
    </location>
</feature>
<evidence type="ECO:0000256" key="3">
    <source>
        <dbReference type="ARBA" id="ARBA00022723"/>
    </source>
</evidence>
<dbReference type="InterPro" id="IPR013083">
    <property type="entry name" value="Znf_RING/FYVE/PHD"/>
</dbReference>
<protein>
    <recommendedName>
        <fullName evidence="2">RING-type E3 ubiquitin transferase</fullName>
        <ecNumber evidence="2">2.3.2.27</ecNumber>
    </recommendedName>
</protein>
<sequence>MPPPPDATTHQTQKPPPENQHKGYSIHSSRSLMLGFCSSSMSFFAHKYGIFSLSIFFLLSSSFAVAQSPNGTQVPYSYARVSPTMAVIIAILITALFFMAFFTIYMRHCSDSRGGGSVRALTNLGRSIRAAASRGLDHAVIQTFPTLVYSEVKDLKIGKGALECAVCLCEFEDDETLRLIPKCDHVFHADCIDVWLASHTTCPVCRANLTPQPGEPSLQLNDSPPQSDLEAQNHAEVVLEPEVCDHNDGNVEVTAPEPEVMSANQTLNRNRTRGSRSGRPRRFPRSHSTGHSLVQPGENTERFTLRLPADVRKQIMNRELNRTMSMVVFSRERSSRRGYKGEGEGSNRGKYKRLERLDQGAKSDRWVFGAAPPFLVRASSILTRASSTVKSPKVAANDEEGTSAQPVGSYNVAEPNRPPV</sequence>
<dbReference type="PROSITE" id="PS50089">
    <property type="entry name" value="ZF_RING_2"/>
    <property type="match status" value="1"/>
</dbReference>
<dbReference type="SUPFAM" id="SSF57850">
    <property type="entry name" value="RING/U-box"/>
    <property type="match status" value="1"/>
</dbReference>
<comment type="catalytic activity">
    <reaction evidence="1">
        <text>S-ubiquitinyl-[E2 ubiquitin-conjugating enzyme]-L-cysteine + [acceptor protein]-L-lysine = [E2 ubiquitin-conjugating enzyme]-L-cysteine + N(6)-ubiquitinyl-[acceptor protein]-L-lysine.</text>
        <dbReference type="EC" id="2.3.2.27"/>
    </reaction>
</comment>
<comment type="similarity">
    <text evidence="7">Belongs to the RING-type zinc finger family. ATL subfamily.</text>
</comment>
<dbReference type="EMBL" id="JARPOI010000005">
    <property type="protein sequence ID" value="KAJ9180201.1"/>
    <property type="molecule type" value="Genomic_DNA"/>
</dbReference>
<dbReference type="Pfam" id="PF13639">
    <property type="entry name" value="zf-RING_2"/>
    <property type="match status" value="1"/>
</dbReference>
<dbReference type="InterPro" id="IPR053238">
    <property type="entry name" value="RING-H2_zinc_finger"/>
</dbReference>
<feature type="compositionally biased region" description="Basic residues" evidence="9">
    <location>
        <begin position="270"/>
        <end position="285"/>
    </location>
</feature>
<dbReference type="InterPro" id="IPR001841">
    <property type="entry name" value="Znf_RING"/>
</dbReference>
<dbReference type="Gene3D" id="3.30.40.10">
    <property type="entry name" value="Zinc/RING finger domain, C3HC4 (zinc finger)"/>
    <property type="match status" value="1"/>
</dbReference>
<feature type="domain" description="RING-type" evidence="11">
    <location>
        <begin position="164"/>
        <end position="206"/>
    </location>
</feature>
<evidence type="ECO:0000256" key="7">
    <source>
        <dbReference type="ARBA" id="ARBA00024209"/>
    </source>
</evidence>
<comment type="caution">
    <text evidence="12">The sequence shown here is derived from an EMBL/GenBank/DDBJ whole genome shotgun (WGS) entry which is preliminary data.</text>
</comment>
<evidence type="ECO:0000256" key="6">
    <source>
        <dbReference type="ARBA" id="ARBA00022833"/>
    </source>
</evidence>
<evidence type="ECO:0000256" key="4">
    <source>
        <dbReference type="ARBA" id="ARBA00022771"/>
    </source>
</evidence>
<evidence type="ECO:0000256" key="8">
    <source>
        <dbReference type="PROSITE-ProRule" id="PRU00175"/>
    </source>
</evidence>
<keyword evidence="10" id="KW-0812">Transmembrane</keyword>
<dbReference type="SMART" id="SM00184">
    <property type="entry name" value="RING"/>
    <property type="match status" value="1"/>
</dbReference>
<evidence type="ECO:0000313" key="13">
    <source>
        <dbReference type="Proteomes" id="UP001174677"/>
    </source>
</evidence>
<feature type="region of interest" description="Disordered" evidence="9">
    <location>
        <begin position="386"/>
        <end position="420"/>
    </location>
</feature>
<gene>
    <name evidence="12" type="ORF">P3X46_008477</name>
</gene>
<dbReference type="PANTHER" id="PTHR14155:SF263">
    <property type="entry name" value="E3 UBIQUITIN-PROTEIN LIGASE ATL6"/>
    <property type="match status" value="1"/>
</dbReference>
<proteinExistence type="inferred from homology"/>
<keyword evidence="4 8" id="KW-0863">Zinc-finger</keyword>
<evidence type="ECO:0000256" key="9">
    <source>
        <dbReference type="SAM" id="MobiDB-lite"/>
    </source>
</evidence>
<evidence type="ECO:0000256" key="10">
    <source>
        <dbReference type="SAM" id="Phobius"/>
    </source>
</evidence>
<evidence type="ECO:0000313" key="12">
    <source>
        <dbReference type="EMBL" id="KAJ9180201.1"/>
    </source>
</evidence>
<evidence type="ECO:0000256" key="1">
    <source>
        <dbReference type="ARBA" id="ARBA00000900"/>
    </source>
</evidence>
<dbReference type="PANTHER" id="PTHR14155">
    <property type="entry name" value="RING FINGER DOMAIN-CONTAINING"/>
    <property type="match status" value="1"/>
</dbReference>
<accession>A0ABQ9MM87</accession>
<feature type="transmembrane region" description="Helical" evidence="10">
    <location>
        <begin position="86"/>
        <end position="105"/>
    </location>
</feature>
<organism evidence="12 13">
    <name type="scientific">Hevea brasiliensis</name>
    <name type="common">Para rubber tree</name>
    <name type="synonym">Siphonia brasiliensis</name>
    <dbReference type="NCBI Taxonomy" id="3981"/>
    <lineage>
        <taxon>Eukaryota</taxon>
        <taxon>Viridiplantae</taxon>
        <taxon>Streptophyta</taxon>
        <taxon>Embryophyta</taxon>
        <taxon>Tracheophyta</taxon>
        <taxon>Spermatophyta</taxon>
        <taxon>Magnoliopsida</taxon>
        <taxon>eudicotyledons</taxon>
        <taxon>Gunneridae</taxon>
        <taxon>Pentapetalae</taxon>
        <taxon>rosids</taxon>
        <taxon>fabids</taxon>
        <taxon>Malpighiales</taxon>
        <taxon>Euphorbiaceae</taxon>
        <taxon>Crotonoideae</taxon>
        <taxon>Micrandreae</taxon>
        <taxon>Hevea</taxon>
    </lineage>
</organism>
<dbReference type="CDD" id="cd16461">
    <property type="entry name" value="RING-H2_EL5-like"/>
    <property type="match status" value="1"/>
</dbReference>
<name>A0ABQ9MM87_HEVBR</name>
<keyword evidence="3" id="KW-0479">Metal-binding</keyword>
<feature type="transmembrane region" description="Helical" evidence="10">
    <location>
        <begin position="48"/>
        <end position="66"/>
    </location>
</feature>
<evidence type="ECO:0000259" key="11">
    <source>
        <dbReference type="PROSITE" id="PS50089"/>
    </source>
</evidence>
<keyword evidence="10" id="KW-0472">Membrane</keyword>
<keyword evidence="6" id="KW-0862">Zinc</keyword>
<dbReference type="Proteomes" id="UP001174677">
    <property type="component" value="Chromosome 5"/>
</dbReference>
<reference evidence="12" key="1">
    <citation type="journal article" date="2023" name="Plant Biotechnol. J.">
        <title>Chromosome-level wild Hevea brasiliensis genome provides new tools for genomic-assisted breeding and valuable loci to elevate rubber yield.</title>
        <authorList>
            <person name="Cheng H."/>
            <person name="Song X."/>
            <person name="Hu Y."/>
            <person name="Wu T."/>
            <person name="Yang Q."/>
            <person name="An Z."/>
            <person name="Feng S."/>
            <person name="Deng Z."/>
            <person name="Wu W."/>
            <person name="Zeng X."/>
            <person name="Tu M."/>
            <person name="Wang X."/>
            <person name="Huang H."/>
        </authorList>
    </citation>
    <scope>NUCLEOTIDE SEQUENCE</scope>
    <source>
        <strain evidence="12">MT/VB/25A 57/8</strain>
    </source>
</reference>
<keyword evidence="13" id="KW-1185">Reference proteome</keyword>
<dbReference type="EC" id="2.3.2.27" evidence="2"/>
<keyword evidence="5" id="KW-0833">Ubl conjugation pathway</keyword>
<evidence type="ECO:0000256" key="5">
    <source>
        <dbReference type="ARBA" id="ARBA00022786"/>
    </source>
</evidence>